<feature type="region of interest" description="Disordered" evidence="4">
    <location>
        <begin position="887"/>
        <end position="932"/>
    </location>
</feature>
<dbReference type="InterPro" id="IPR032675">
    <property type="entry name" value="LRR_dom_sf"/>
</dbReference>
<keyword evidence="5" id="KW-0472">Membrane</keyword>
<proteinExistence type="inferred from homology"/>
<feature type="compositionally biased region" description="Acidic residues" evidence="4">
    <location>
        <begin position="894"/>
        <end position="909"/>
    </location>
</feature>
<evidence type="ECO:0000256" key="2">
    <source>
        <dbReference type="ARBA" id="ARBA00022737"/>
    </source>
</evidence>
<dbReference type="SUPFAM" id="SSF52047">
    <property type="entry name" value="RNI-like"/>
    <property type="match status" value="1"/>
</dbReference>
<comment type="similarity">
    <text evidence="3">Belongs to the PPP1R37 family.</text>
</comment>
<gene>
    <name evidence="6" type="ORF">HUG17_4611</name>
</gene>
<sequence>MNIIHYNSVTSYNCIIARASLVAIIFILLQLIMIITAQSSMLTNRKKPISNSTIKSPGGNLVLANKQAAPKFSYVVWDEQGMVCILAKFEATLTITFYTPSGAHQLIEKIPIDAKAKGRCDYLLDEKPVLDVSWIGGFTFRIIFEKVNDGEKWGVNSIDLLYNTADSLFRGSVQGGKKVARTKEGSLGMFTTMMGKSYFCPSPPIINLYESKRIEMGKFAPISRCSQVSFGSGVAAPLYVSLEQDDSVPVVVGTLTVIVSILVIVGYAVYKSWNQSTSAPSSPTKTPISFNDFVNNKDGSSGKTVRSVKFPEDHSIVTGYHEAPDPFATADQEEDDQDLDSIMNAFKNACAKQNIEPIPSVLEQIKNFKSIRVRAQDLILRGKKLDPHHCEALEEILKRVLFRLIDLDSCDLDCDGASALFDMIEFYESASHLSIANNKSIGIIGWQALCRALKKTSCLQYLDLSNTGLNEQILLFMGRTIRVGSHLVTLHLENAGLFGRRLAILVSSIKFNTSLRELYLGENKIGSADCVQIGNLLRGNSILNVLDLRNNFIQDTGLDHICEGLAHQPLTAASSSMFSLFDPSKSQTNNLMSQNIGILILNLSNNQLSSRAMNRLAQTLSQCRSLIGLDLSYNSLGDEGVLILKEGLLQSKTLKYLNLSSTYITNEGAIAIADIIRNNSILTTIDLSLNDIGLDGVIALRDAIRMNKHIIRLAFVPQNDGQHLQRELQQLFEEIDSYCSEHCIEYRLDDFDFIINGFLRSDISVYQEIENDIDDENKENENNFYTCDSTIQIETADEDNNNNSNINIGKKPFLARTSSLGSWERPVKSGRFSVSPVDAANNNNDNKNENDQSNIDINSTSIQIKVEHDNDDNQNLMIIQSTIGSTLENRTYSSEEEEGSDLSEQETDTLSELPTCFKNKNRLQPPSRSFRRMSSPAISVTGLLKPQKPKPNLTLKLSGNLESLDLKSSLPLSPTFFAKFDFSDISLLRLPADVEEIISNIDYSISDDLIFQFEKFYCDKPSKHEKQQQQCVC</sequence>
<dbReference type="Gene3D" id="2.40.160.110">
    <property type="match status" value="1"/>
</dbReference>
<feature type="transmembrane region" description="Helical" evidence="5">
    <location>
        <begin position="15"/>
        <end position="37"/>
    </location>
</feature>
<dbReference type="PANTHER" id="PTHR24112:SF9">
    <property type="entry name" value="PROTEIN PHOSPHATASE 1 REGULATORY SUBUNIT 37"/>
    <property type="match status" value="1"/>
</dbReference>
<keyword evidence="2" id="KW-0677">Repeat</keyword>
<dbReference type="PANTHER" id="PTHR24112">
    <property type="entry name" value="LEUCINE-RICH REPEAT, ISOFORM F-RELATED"/>
    <property type="match status" value="1"/>
</dbReference>
<keyword evidence="1" id="KW-0433">Leucine-rich repeat</keyword>
<feature type="region of interest" description="Disordered" evidence="4">
    <location>
        <begin position="833"/>
        <end position="855"/>
    </location>
</feature>
<keyword evidence="5" id="KW-0812">Transmembrane</keyword>
<dbReference type="AlphaFoldDB" id="A0A9D4NZZ4"/>
<feature type="transmembrane region" description="Helical" evidence="5">
    <location>
        <begin position="248"/>
        <end position="270"/>
    </location>
</feature>
<evidence type="ECO:0000256" key="5">
    <source>
        <dbReference type="SAM" id="Phobius"/>
    </source>
</evidence>
<evidence type="ECO:0000256" key="3">
    <source>
        <dbReference type="ARBA" id="ARBA00038315"/>
    </source>
</evidence>
<evidence type="ECO:0000256" key="1">
    <source>
        <dbReference type="ARBA" id="ARBA00022614"/>
    </source>
</evidence>
<evidence type="ECO:0000313" key="6">
    <source>
        <dbReference type="EMBL" id="KAH7641566.1"/>
    </source>
</evidence>
<reference evidence="6" key="1">
    <citation type="submission" date="2020-06" db="EMBL/GenBank/DDBJ databases">
        <authorList>
            <person name="Ji K."/>
            <person name="Li J."/>
        </authorList>
    </citation>
    <scope>NUCLEOTIDE SEQUENCE</scope>
    <source>
        <strain evidence="6">JKM2019</strain>
        <tissue evidence="6">Whole body</tissue>
    </source>
</reference>
<accession>A0A9D4NZZ4</accession>
<dbReference type="Gene3D" id="3.80.10.10">
    <property type="entry name" value="Ribonuclease Inhibitor"/>
    <property type="match status" value="3"/>
</dbReference>
<protein>
    <submittedName>
        <fullName evidence="6">Leucine-rich repeat</fullName>
    </submittedName>
</protein>
<dbReference type="InterPro" id="IPR051279">
    <property type="entry name" value="PP1-Reg/Actin-Interact_Protein"/>
</dbReference>
<name>A0A9D4NZZ4_DERFA</name>
<keyword evidence="5" id="KW-1133">Transmembrane helix</keyword>
<reference evidence="6" key="2">
    <citation type="journal article" date="2021" name="World Allergy Organ. J.">
        <title>Chromosome-level assembly of Dermatophagoides farinae genome and transcriptome reveals two novel allergens Der f 37 and Der f 39.</title>
        <authorList>
            <person name="Chen J."/>
            <person name="Cai Z."/>
            <person name="Fan D."/>
            <person name="Hu J."/>
            <person name="Hou Y."/>
            <person name="He Y."/>
            <person name="Zhang Z."/>
            <person name="Zhao Z."/>
            <person name="Gao P."/>
            <person name="Hu W."/>
            <person name="Sun J."/>
            <person name="Li J."/>
            <person name="Ji K."/>
        </authorList>
    </citation>
    <scope>NUCLEOTIDE SEQUENCE</scope>
    <source>
        <strain evidence="6">JKM2019</strain>
    </source>
</reference>
<dbReference type="SMART" id="SM00368">
    <property type="entry name" value="LRR_RI"/>
    <property type="match status" value="7"/>
</dbReference>
<comment type="caution">
    <text evidence="6">The sequence shown here is derived from an EMBL/GenBank/DDBJ whole genome shotgun (WGS) entry which is preliminary data.</text>
</comment>
<dbReference type="EMBL" id="SDOV01000004">
    <property type="protein sequence ID" value="KAH7641566.1"/>
    <property type="molecule type" value="Genomic_DNA"/>
</dbReference>
<organism evidence="6">
    <name type="scientific">Dermatophagoides farinae</name>
    <name type="common">American house dust mite</name>
    <dbReference type="NCBI Taxonomy" id="6954"/>
    <lineage>
        <taxon>Eukaryota</taxon>
        <taxon>Metazoa</taxon>
        <taxon>Ecdysozoa</taxon>
        <taxon>Arthropoda</taxon>
        <taxon>Chelicerata</taxon>
        <taxon>Arachnida</taxon>
        <taxon>Acari</taxon>
        <taxon>Acariformes</taxon>
        <taxon>Sarcoptiformes</taxon>
        <taxon>Astigmata</taxon>
        <taxon>Psoroptidia</taxon>
        <taxon>Analgoidea</taxon>
        <taxon>Pyroglyphidae</taxon>
        <taxon>Dermatophagoidinae</taxon>
        <taxon>Dermatophagoides</taxon>
    </lineage>
</organism>
<dbReference type="InterPro" id="IPR001611">
    <property type="entry name" value="Leu-rich_rpt"/>
</dbReference>
<dbReference type="Pfam" id="PF13516">
    <property type="entry name" value="LRR_6"/>
    <property type="match status" value="4"/>
</dbReference>
<dbReference type="Proteomes" id="UP000828236">
    <property type="component" value="Unassembled WGS sequence"/>
</dbReference>
<evidence type="ECO:0000256" key="4">
    <source>
        <dbReference type="SAM" id="MobiDB-lite"/>
    </source>
</evidence>